<reference evidence="12" key="1">
    <citation type="submission" date="2021-04" db="EMBL/GenBank/DDBJ databases">
        <authorList>
            <person name="Pira H."/>
            <person name="Risdian C."/>
            <person name="Wink J."/>
        </authorList>
    </citation>
    <scope>NUCLEOTIDE SEQUENCE</scope>
    <source>
        <strain evidence="12">WHY3</strain>
    </source>
</reference>
<evidence type="ECO:0000256" key="10">
    <source>
        <dbReference type="ARBA" id="ARBA00023316"/>
    </source>
</evidence>
<keyword evidence="11" id="KW-0624">Polysaccharide degradation</keyword>
<dbReference type="InterPro" id="IPR050732">
    <property type="entry name" value="Beta-glucan_modifiers"/>
</dbReference>
<name>A0A9X1JNB3_9FLAO</name>
<keyword evidence="13" id="KW-1185">Reference proteome</keyword>
<dbReference type="Proteomes" id="UP001138894">
    <property type="component" value="Unassembled WGS sequence"/>
</dbReference>
<evidence type="ECO:0000256" key="6">
    <source>
        <dbReference type="ARBA" id="ARBA00022801"/>
    </source>
</evidence>
<evidence type="ECO:0000256" key="5">
    <source>
        <dbReference type="ARBA" id="ARBA00022729"/>
    </source>
</evidence>
<proteinExistence type="predicted"/>
<dbReference type="GO" id="GO:0005576">
    <property type="term" value="C:extracellular region"/>
    <property type="evidence" value="ECO:0007669"/>
    <property type="project" value="UniProtKB-SubCell"/>
</dbReference>
<evidence type="ECO:0000256" key="4">
    <source>
        <dbReference type="ARBA" id="ARBA00022525"/>
    </source>
</evidence>
<evidence type="ECO:0000313" key="13">
    <source>
        <dbReference type="Proteomes" id="UP001138894"/>
    </source>
</evidence>
<evidence type="ECO:0000256" key="7">
    <source>
        <dbReference type="ARBA" id="ARBA00023136"/>
    </source>
</evidence>
<keyword evidence="5" id="KW-0732">Signal</keyword>
<dbReference type="PANTHER" id="PTHR16631:SF17">
    <property type="entry name" value="GLUCAN ENDO-1,3-BETA-GLUCOSIDASE BTGC"/>
    <property type="match status" value="1"/>
</dbReference>
<keyword evidence="6 12" id="KW-0378">Hydrolase</keyword>
<dbReference type="RefSeq" id="WP_218546089.1">
    <property type="nucleotide sequence ID" value="NZ_JAGSPD010000006.1"/>
</dbReference>
<evidence type="ECO:0000256" key="1">
    <source>
        <dbReference type="ARBA" id="ARBA00004236"/>
    </source>
</evidence>
<evidence type="ECO:0000256" key="9">
    <source>
        <dbReference type="ARBA" id="ARBA00023277"/>
    </source>
</evidence>
<gene>
    <name evidence="12" type="ORF">KCG49_09365</name>
</gene>
<comment type="caution">
    <text evidence="12">The sequence shown here is derived from an EMBL/GenBank/DDBJ whole genome shotgun (WGS) entry which is preliminary data.</text>
</comment>
<evidence type="ECO:0000256" key="8">
    <source>
        <dbReference type="ARBA" id="ARBA00023180"/>
    </source>
</evidence>
<comment type="subcellular location">
    <subcellularLocation>
        <location evidence="1">Cell membrane</location>
    </subcellularLocation>
    <subcellularLocation>
        <location evidence="2">Secreted</location>
    </subcellularLocation>
</comment>
<keyword evidence="4" id="KW-0964">Secreted</keyword>
<organism evidence="12 13">
    <name type="scientific">Winogradskyella luteola</name>
    <dbReference type="NCBI Taxonomy" id="2828330"/>
    <lineage>
        <taxon>Bacteria</taxon>
        <taxon>Pseudomonadati</taxon>
        <taxon>Bacteroidota</taxon>
        <taxon>Flavobacteriia</taxon>
        <taxon>Flavobacteriales</taxon>
        <taxon>Flavobacteriaceae</taxon>
        <taxon>Winogradskyella</taxon>
    </lineage>
</organism>
<keyword evidence="8" id="KW-0325">Glycoprotein</keyword>
<sequence length="430" mass="48988">MKKGVIVVFVLSLVFMMSCNEKKKDKSSSTQIKKKVTAKDILGNPKYLAISYGGYRKKSRDSQPTLSELKEDLKILSAMGIKMLRTYNVQPKLPHASNVLKAISELKKEDPNFEMYVMLGAWIDCLNAWTNKEPNHNIESPNNAGEIQRAVKLANQYPDIVKIIAVGNEAMVKWATEYYVQPDVILKWVNHLQNLKKGGKLPKDLWITSSDDFASWGGGEDRYHVEGLNMLIKAVDYISMHTYPYHNTHYNPEFWGVPEAHADMPDTTKIEMAMERAIKFSQKQYDSVTNYMKSVGVNKPVHIGETGWATVSNGQYGDDGSRATDEYKQGLYHEQIRKWTNRARISCFYFEAFNEQWKDANNAKGSENHFGLFTIDGKAKYPIWDLVDKGIFDGLTRNGNTITKTYNGNKEALLKEVLVPPSEEEIMAKR</sequence>
<keyword evidence="9" id="KW-0119">Carbohydrate metabolism</keyword>
<keyword evidence="10" id="KW-0961">Cell wall biogenesis/degradation</keyword>
<dbReference type="GO" id="GO:0009986">
    <property type="term" value="C:cell surface"/>
    <property type="evidence" value="ECO:0007669"/>
    <property type="project" value="TreeGrafter"/>
</dbReference>
<keyword evidence="7" id="KW-0472">Membrane</keyword>
<dbReference type="GO" id="GO:0005886">
    <property type="term" value="C:plasma membrane"/>
    <property type="evidence" value="ECO:0007669"/>
    <property type="project" value="UniProtKB-SubCell"/>
</dbReference>
<dbReference type="PROSITE" id="PS51257">
    <property type="entry name" value="PROKAR_LIPOPROTEIN"/>
    <property type="match status" value="1"/>
</dbReference>
<accession>A0A9X1JNB3</accession>
<dbReference type="Pfam" id="PF00332">
    <property type="entry name" value="Glyco_hydro_17"/>
    <property type="match status" value="1"/>
</dbReference>
<protein>
    <submittedName>
        <fullName evidence="12">Glycosyl hydrolase family 17</fullName>
    </submittedName>
</protein>
<dbReference type="PANTHER" id="PTHR16631">
    <property type="entry name" value="GLUCAN 1,3-BETA-GLUCOSIDASE"/>
    <property type="match status" value="1"/>
</dbReference>
<evidence type="ECO:0000256" key="3">
    <source>
        <dbReference type="ARBA" id="ARBA00022475"/>
    </source>
</evidence>
<dbReference type="InterPro" id="IPR000490">
    <property type="entry name" value="Glyco_hydro_17"/>
</dbReference>
<dbReference type="GO" id="GO:0000272">
    <property type="term" value="P:polysaccharide catabolic process"/>
    <property type="evidence" value="ECO:0007669"/>
    <property type="project" value="UniProtKB-KW"/>
</dbReference>
<keyword evidence="3" id="KW-1003">Cell membrane</keyword>
<evidence type="ECO:0000256" key="2">
    <source>
        <dbReference type="ARBA" id="ARBA00004613"/>
    </source>
</evidence>
<evidence type="ECO:0000256" key="11">
    <source>
        <dbReference type="ARBA" id="ARBA00023326"/>
    </source>
</evidence>
<dbReference type="AlphaFoldDB" id="A0A9X1JNB3"/>
<dbReference type="GO" id="GO:0071555">
    <property type="term" value="P:cell wall organization"/>
    <property type="evidence" value="ECO:0007669"/>
    <property type="project" value="UniProtKB-KW"/>
</dbReference>
<dbReference type="EMBL" id="JAGSPD010000006">
    <property type="protein sequence ID" value="MBV7269395.1"/>
    <property type="molecule type" value="Genomic_DNA"/>
</dbReference>
<evidence type="ECO:0000313" key="12">
    <source>
        <dbReference type="EMBL" id="MBV7269395.1"/>
    </source>
</evidence>
<dbReference type="GO" id="GO:0042973">
    <property type="term" value="F:glucan endo-1,3-beta-D-glucosidase activity"/>
    <property type="evidence" value="ECO:0007669"/>
    <property type="project" value="TreeGrafter"/>
</dbReference>